<gene>
    <name evidence="1" type="ORF">C7444_108148</name>
</gene>
<evidence type="ECO:0000313" key="1">
    <source>
        <dbReference type="EMBL" id="PXW95889.1"/>
    </source>
</evidence>
<dbReference type="AlphaFoldDB" id="A0A318H131"/>
<dbReference type="OrthoDB" id="5363652at2"/>
<sequence>MMLKPGGLSFWGWPMHFDKPPLSLADQVALWRSRGLQVADVPRAGRYLDNIGYYRLSAYCLPFEVLPAPGERRQHQFIPGTTFEQVLQLYIFDRKLRLLVIEAIERLEVAVRTRWAHAMSLRHGAHAHMDSACFKDPGWHAKNLANLARDMENSTETFVVHYRATYTSPVLPPIWAVVETMSLGALSHWVKNTRDNVAKQAIANSLGLPTVEVMERVLHVLTPIRNACAHHSRLWNRRLPMKLPHIKRQASNLVPPESPHHQANYLYNPLALLAAMLNTMNPGTTWAARLVRLLDTELPADRLSAMGFPQDWRIRPVWQEGNKP</sequence>
<dbReference type="Pfam" id="PF07751">
    <property type="entry name" value="Abi_2"/>
    <property type="match status" value="1"/>
</dbReference>
<proteinExistence type="predicted"/>
<dbReference type="EMBL" id="QJJS01000008">
    <property type="protein sequence ID" value="PXW95889.1"/>
    <property type="molecule type" value="Genomic_DNA"/>
</dbReference>
<keyword evidence="2" id="KW-1185">Reference proteome</keyword>
<protein>
    <submittedName>
        <fullName evidence="1">Abortive infection bacteriophage resistance protein</fullName>
    </submittedName>
</protein>
<accession>A0A318H131</accession>
<reference evidence="1 2" key="1">
    <citation type="submission" date="2018-05" db="EMBL/GenBank/DDBJ databases">
        <title>Genomic Encyclopedia of Type Strains, Phase IV (KMG-IV): sequencing the most valuable type-strain genomes for metagenomic binning, comparative biology and taxonomic classification.</title>
        <authorList>
            <person name="Goeker M."/>
        </authorList>
    </citation>
    <scope>NUCLEOTIDE SEQUENCE [LARGE SCALE GENOMIC DNA]</scope>
    <source>
        <strain evidence="1 2">DSM 566</strain>
    </source>
</reference>
<dbReference type="InterPro" id="IPR011664">
    <property type="entry name" value="Abi_system_AbiD/AbiF-like"/>
</dbReference>
<dbReference type="Proteomes" id="UP000247811">
    <property type="component" value="Unassembled WGS sequence"/>
</dbReference>
<name>A0A318H131_9BURK</name>
<organism evidence="1 2">
    <name type="scientific">Sphaerotilus hippei</name>
    <dbReference type="NCBI Taxonomy" id="744406"/>
    <lineage>
        <taxon>Bacteria</taxon>
        <taxon>Pseudomonadati</taxon>
        <taxon>Pseudomonadota</taxon>
        <taxon>Betaproteobacteria</taxon>
        <taxon>Burkholderiales</taxon>
        <taxon>Sphaerotilaceae</taxon>
        <taxon>Sphaerotilus</taxon>
    </lineage>
</organism>
<evidence type="ECO:0000313" key="2">
    <source>
        <dbReference type="Proteomes" id="UP000247811"/>
    </source>
</evidence>
<comment type="caution">
    <text evidence="1">The sequence shown here is derived from an EMBL/GenBank/DDBJ whole genome shotgun (WGS) entry which is preliminary data.</text>
</comment>